<feature type="region of interest" description="Disordered" evidence="1">
    <location>
        <begin position="355"/>
        <end position="389"/>
    </location>
</feature>
<feature type="region of interest" description="Disordered" evidence="1">
    <location>
        <begin position="274"/>
        <end position="334"/>
    </location>
</feature>
<name>A0A2I0KU02_PUNGR</name>
<reference evidence="2 3" key="1">
    <citation type="submission" date="2017-11" db="EMBL/GenBank/DDBJ databases">
        <title>De-novo sequencing of pomegranate (Punica granatum L.) genome.</title>
        <authorList>
            <person name="Akparov Z."/>
            <person name="Amiraslanov A."/>
            <person name="Hajiyeva S."/>
            <person name="Abbasov M."/>
            <person name="Kaur K."/>
            <person name="Hamwieh A."/>
            <person name="Solovyev V."/>
            <person name="Salamov A."/>
            <person name="Braich B."/>
            <person name="Kosarev P."/>
            <person name="Mahmoud A."/>
            <person name="Hajiyev E."/>
            <person name="Babayeva S."/>
            <person name="Izzatullayeva V."/>
            <person name="Mammadov A."/>
            <person name="Mammadov A."/>
            <person name="Sharifova S."/>
            <person name="Ojaghi J."/>
            <person name="Eynullazada K."/>
            <person name="Bayramov B."/>
            <person name="Abdulazimova A."/>
            <person name="Shahmuradov I."/>
        </authorList>
    </citation>
    <scope>NUCLEOTIDE SEQUENCE [LARGE SCALE GENOMIC DNA]</scope>
    <source>
        <strain evidence="3">cv. AG2017</strain>
        <tissue evidence="2">Leaf</tissue>
    </source>
</reference>
<evidence type="ECO:0000313" key="2">
    <source>
        <dbReference type="EMBL" id="PKI71952.1"/>
    </source>
</evidence>
<feature type="compositionally biased region" description="Low complexity" evidence="1">
    <location>
        <begin position="357"/>
        <end position="366"/>
    </location>
</feature>
<comment type="caution">
    <text evidence="2">The sequence shown here is derived from an EMBL/GenBank/DDBJ whole genome shotgun (WGS) entry which is preliminary data.</text>
</comment>
<organism evidence="2 3">
    <name type="scientific">Punica granatum</name>
    <name type="common">Pomegranate</name>
    <dbReference type="NCBI Taxonomy" id="22663"/>
    <lineage>
        <taxon>Eukaryota</taxon>
        <taxon>Viridiplantae</taxon>
        <taxon>Streptophyta</taxon>
        <taxon>Embryophyta</taxon>
        <taxon>Tracheophyta</taxon>
        <taxon>Spermatophyta</taxon>
        <taxon>Magnoliopsida</taxon>
        <taxon>eudicotyledons</taxon>
        <taxon>Gunneridae</taxon>
        <taxon>Pentapetalae</taxon>
        <taxon>rosids</taxon>
        <taxon>malvids</taxon>
        <taxon>Myrtales</taxon>
        <taxon>Lythraceae</taxon>
        <taxon>Punica</taxon>
    </lineage>
</organism>
<accession>A0A2I0KU02</accession>
<feature type="compositionally biased region" description="Basic and acidic residues" evidence="1">
    <location>
        <begin position="80"/>
        <end position="96"/>
    </location>
</feature>
<feature type="region of interest" description="Disordered" evidence="1">
    <location>
        <begin position="80"/>
        <end position="99"/>
    </location>
</feature>
<sequence>MELHRVVVRRSPTLNDITRLTSFAGLSFQRASAIGNLEGRSSPTDPWLSHAAGCTLKAPEVLKECPTPSKPAMLKEEQTVGDHHQSPHIRRSEPNPKRAVSHSAFRTKFKHSGPSRSFRSILVTFRSTLVSLSSFRSFRSFRSKFRSLRSSRSFRLIRPNFHPFGSARSKFRSFGSVRSKFRSFESFRSKCRSLRIHSVKIPVYPGSCIRVHPRHIQVYPGSCIRVHPGHSGLSWFMHSGPSRSFRSILVHTFGSIRVIQRQSDQRHVRAHFRGISHKPGHPDLSRTPFLTGFPGPAPLTSKRPPKTGLQAPRDQRGHGTSFRRPFGTLQGSSRDVSVCTPDLYACHFAPRPWRVVPSRSKGSSQPSPSPVKRWSRSEGRPTVHNHRSSVSLLPGSTRFLLYFLSHFQACPGLGTFGSAHEHLDLLLRSPTSPTPHSTVAGARVPTHFPRTAAAASSRVSQPVTLKPSLATLRAASPTLFLAHRG</sequence>
<gene>
    <name evidence="2" type="ORF">CRG98_007635</name>
</gene>
<evidence type="ECO:0000313" key="3">
    <source>
        <dbReference type="Proteomes" id="UP000233551"/>
    </source>
</evidence>
<dbReference type="EMBL" id="PGOL01000346">
    <property type="protein sequence ID" value="PKI71952.1"/>
    <property type="molecule type" value="Genomic_DNA"/>
</dbReference>
<keyword evidence="3" id="KW-1185">Reference proteome</keyword>
<proteinExistence type="predicted"/>
<dbReference type="Proteomes" id="UP000233551">
    <property type="component" value="Unassembled WGS sequence"/>
</dbReference>
<dbReference type="AlphaFoldDB" id="A0A2I0KU02"/>
<evidence type="ECO:0000256" key="1">
    <source>
        <dbReference type="SAM" id="MobiDB-lite"/>
    </source>
</evidence>
<protein>
    <submittedName>
        <fullName evidence="2">Uncharacterized protein</fullName>
    </submittedName>
</protein>